<protein>
    <submittedName>
        <fullName evidence="3">Uncharacterized protein</fullName>
    </submittedName>
</protein>
<sequence length="907" mass="107643">MNIKSNTRNINNYPNHIPVSRKPSSSTTTSFIHLRPHVNAKFNLCNATQRKHAPYYRKFQTGSTTTFSGYTNISNENRNSRLKQNIQNNYIHSNSKFNKNTTENNPIPSLMSIYCFQQPPRKNRRSIQHAEHYKDRAPLIQPNYANKNDNFTPTSNELQGIILSDSMSNLGPELAIQKCHDLIQYVRRLFPKLKSIGWLALSPRWKPSKLFDSSQMNENNEKFNQLLKILSKQLNFEVIHTHLQHHHMHTDGLHPSIKSGRILIEKALKNWFTMHTQSSSLNSNNNQYKITQQNQRQQQQQQQQIRYKEQKQKTQHHHQLDYQQQRTKYQEQQKQQLQIYEDNNQQHYQQQKQRQKQKMQIKYHHKQYETKQYQGYQRNNVTVDNNNQYRWSVNQKYETQHLPIKKLIPNYPHFLRHKEEFFRKIAIPVEFEKEKEKIFILSNLHFQTEFLKLEADKWRIYIESANDKKQITQERKQIETIVIDDNSIPIARPSPNGFANPPAPLDFSDLSELFDEWLPEPVPGKKRKLGQRQDNPPTPPSPRQPPPPIILRKTLPPRNKDAPLQGGSVQSSPFYDNDKREKNKNEEQHQQSYNVLLPLEKQIENNNENRNEIRQTTIINIDKDSSMIISPIKSSTPEPRIRSSPSVIPKDSIAGMPKKFEFIIMPIECRYYFKRTKQRCTIETIKEHQNFLENKYEELEHERENKLHSFFSEKEKSQVISFVKNTIEKVLENKNKNDQKRLDNLLLDHKREKATQIIKNTATQSEQQLIQCLRKKYMRTLELKLQLDKLEMRFIENMPPPSLNIIDQLQLYAQELEPNDNQLNSLREQWKNVLRKAKLDLTALMRQAKIGEIEHANREYQELMKGLSQHLHEPYGTICHVSHTRHNQYAKRKLNFLAKRACATNEN</sequence>
<name>A0A819HGY1_9BILA</name>
<feature type="compositionally biased region" description="Polar residues" evidence="2">
    <location>
        <begin position="1"/>
        <end position="14"/>
    </location>
</feature>
<feature type="region of interest" description="Disordered" evidence="2">
    <location>
        <begin position="521"/>
        <end position="591"/>
    </location>
</feature>
<feature type="compositionally biased region" description="Low complexity" evidence="2">
    <location>
        <begin position="290"/>
        <end position="305"/>
    </location>
</feature>
<evidence type="ECO:0000313" key="4">
    <source>
        <dbReference type="Proteomes" id="UP000663874"/>
    </source>
</evidence>
<feature type="region of interest" description="Disordered" evidence="2">
    <location>
        <begin position="1"/>
        <end position="28"/>
    </location>
</feature>
<evidence type="ECO:0000256" key="1">
    <source>
        <dbReference type="SAM" id="Coils"/>
    </source>
</evidence>
<accession>A0A819HGY1</accession>
<feature type="compositionally biased region" description="Pro residues" evidence="2">
    <location>
        <begin position="536"/>
        <end position="549"/>
    </location>
</feature>
<comment type="caution">
    <text evidence="3">The sequence shown here is derived from an EMBL/GenBank/DDBJ whole genome shotgun (WGS) entry which is preliminary data.</text>
</comment>
<feature type="compositionally biased region" description="Basic and acidic residues" evidence="2">
    <location>
        <begin position="576"/>
        <end position="589"/>
    </location>
</feature>
<keyword evidence="1" id="KW-0175">Coiled coil</keyword>
<dbReference type="EMBL" id="CAJOBE010003773">
    <property type="protein sequence ID" value="CAF3899817.1"/>
    <property type="molecule type" value="Genomic_DNA"/>
</dbReference>
<gene>
    <name evidence="3" type="ORF">FNK824_LOCUS20512</name>
</gene>
<proteinExistence type="predicted"/>
<evidence type="ECO:0000256" key="2">
    <source>
        <dbReference type="SAM" id="MobiDB-lite"/>
    </source>
</evidence>
<feature type="coiled-coil region" evidence="1">
    <location>
        <begin position="827"/>
        <end position="873"/>
    </location>
</feature>
<dbReference type="AlphaFoldDB" id="A0A819HGY1"/>
<feature type="coiled-coil region" evidence="1">
    <location>
        <begin position="682"/>
        <end position="748"/>
    </location>
</feature>
<dbReference type="Proteomes" id="UP000663874">
    <property type="component" value="Unassembled WGS sequence"/>
</dbReference>
<organism evidence="3 4">
    <name type="scientific">Rotaria sordida</name>
    <dbReference type="NCBI Taxonomy" id="392033"/>
    <lineage>
        <taxon>Eukaryota</taxon>
        <taxon>Metazoa</taxon>
        <taxon>Spiralia</taxon>
        <taxon>Gnathifera</taxon>
        <taxon>Rotifera</taxon>
        <taxon>Eurotatoria</taxon>
        <taxon>Bdelloidea</taxon>
        <taxon>Philodinida</taxon>
        <taxon>Philodinidae</taxon>
        <taxon>Rotaria</taxon>
    </lineage>
</organism>
<evidence type="ECO:0000313" key="3">
    <source>
        <dbReference type="EMBL" id="CAF3899817.1"/>
    </source>
</evidence>
<reference evidence="3" key="1">
    <citation type="submission" date="2021-02" db="EMBL/GenBank/DDBJ databases">
        <authorList>
            <person name="Nowell W R."/>
        </authorList>
    </citation>
    <scope>NUCLEOTIDE SEQUENCE</scope>
</reference>
<feature type="region of interest" description="Disordered" evidence="2">
    <location>
        <begin position="290"/>
        <end position="316"/>
    </location>
</feature>